<proteinExistence type="predicted"/>
<dbReference type="EMBL" id="CP007033">
    <property type="protein sequence ID" value="AHF11186.1"/>
    <property type="molecule type" value="Genomic_DNA"/>
</dbReference>
<evidence type="ECO:0000313" key="2">
    <source>
        <dbReference type="Proteomes" id="UP000018934"/>
    </source>
</evidence>
<accession>A0ABM5P922</accession>
<keyword evidence="2" id="KW-1185">Reference proteome</keyword>
<gene>
    <name evidence="1" type="ORF">DEHRE_00255</name>
</gene>
<name>A0ABM5P922_DEHRP</name>
<reference evidence="1 2" key="1">
    <citation type="journal article" date="2013" name="Stand. Genomic Sci.">
        <title>Complete genome sequence of Dehalobacter restrictus PER-K23(T.).</title>
        <authorList>
            <person name="Kruse T."/>
            <person name="Maillard J."/>
            <person name="Goodwin L."/>
            <person name="Woyke T."/>
            <person name="Teshima H."/>
            <person name="Bruce D."/>
            <person name="Detter C."/>
            <person name="Tapia R."/>
            <person name="Han C."/>
            <person name="Huntemann M."/>
            <person name="Wei C.L."/>
            <person name="Han J."/>
            <person name="Chen A."/>
            <person name="Kyrpides N."/>
            <person name="Szeto E."/>
            <person name="Markowitz V."/>
            <person name="Ivanova N."/>
            <person name="Pagani I."/>
            <person name="Pati A."/>
            <person name="Pitluck S."/>
            <person name="Nolan M."/>
            <person name="Holliger C."/>
            <person name="Smidt H."/>
        </authorList>
    </citation>
    <scope>NUCLEOTIDE SEQUENCE [LARGE SCALE GENOMIC DNA]</scope>
    <source>
        <strain evidence="2">DSM 9455</strain>
    </source>
</reference>
<organism evidence="1 2">
    <name type="scientific">Dehalobacter restrictus (strain DSM 9455 / PER-K23)</name>
    <dbReference type="NCBI Taxonomy" id="871738"/>
    <lineage>
        <taxon>Bacteria</taxon>
        <taxon>Bacillati</taxon>
        <taxon>Bacillota</taxon>
        <taxon>Clostridia</taxon>
        <taxon>Eubacteriales</taxon>
        <taxon>Desulfitobacteriaceae</taxon>
        <taxon>Dehalobacter</taxon>
    </lineage>
</organism>
<protein>
    <submittedName>
        <fullName evidence="1">Uncharacterized protein</fullName>
    </submittedName>
</protein>
<sequence length="50" mass="6043">MGKGIKKIMRKRLENEQFKSVLLGSRFYELIYFSLKYIKTINKDLMLNEN</sequence>
<dbReference type="Proteomes" id="UP000018934">
    <property type="component" value="Chromosome"/>
</dbReference>
<evidence type="ECO:0000313" key="1">
    <source>
        <dbReference type="EMBL" id="AHF11186.1"/>
    </source>
</evidence>